<evidence type="ECO:0000313" key="3">
    <source>
        <dbReference type="WBParaSite" id="HPBE_0000309801-mRNA-1"/>
    </source>
</evidence>
<reference evidence="3" key="2">
    <citation type="submission" date="2019-09" db="UniProtKB">
        <authorList>
            <consortium name="WormBaseParasite"/>
        </authorList>
    </citation>
    <scope>IDENTIFICATION</scope>
</reference>
<gene>
    <name evidence="1" type="ORF">HPBE_LOCUS3099</name>
</gene>
<dbReference type="AlphaFoldDB" id="A0A183FAA6"/>
<evidence type="ECO:0000313" key="2">
    <source>
        <dbReference type="Proteomes" id="UP000050761"/>
    </source>
</evidence>
<name>A0A183FAA6_HELPZ</name>
<protein>
    <submittedName>
        <fullName evidence="3">HlyD_D23 domain-containing protein</fullName>
    </submittedName>
</protein>
<sequence length="231" mass="25189">MHVEGIPVDFEAMQAVRTSTVPAGLEMAQFDPIAAAESFDMDNDVEEIPNVDRVPIFNPSGNQMVFKGAVRLTVEVDGGSKRTVAFFVLKGSDGMLVLGTNVLKSLGYELQRPRVGLSEQNVTEVPQLRTTKAGAKSRPRRTAKAQRTKSDNRVKVVSRLYIKPGETKTIDLSAAVGSTESVLWSSDKLVPNELIVAAVANEPNWTQDLRKDVVYGEVIRSVAMGNILLSF</sequence>
<accession>A0A183FAA6</accession>
<evidence type="ECO:0000313" key="1">
    <source>
        <dbReference type="EMBL" id="VDO30953.1"/>
    </source>
</evidence>
<reference evidence="1 2" key="1">
    <citation type="submission" date="2018-11" db="EMBL/GenBank/DDBJ databases">
        <authorList>
            <consortium name="Pathogen Informatics"/>
        </authorList>
    </citation>
    <scope>NUCLEOTIDE SEQUENCE [LARGE SCALE GENOMIC DNA]</scope>
</reference>
<accession>A0A3P7VGS3</accession>
<dbReference type="Proteomes" id="UP000050761">
    <property type="component" value="Unassembled WGS sequence"/>
</dbReference>
<dbReference type="EMBL" id="UZAH01006372">
    <property type="protein sequence ID" value="VDO30953.1"/>
    <property type="molecule type" value="Genomic_DNA"/>
</dbReference>
<organism evidence="2 3">
    <name type="scientific">Heligmosomoides polygyrus</name>
    <name type="common">Parasitic roundworm</name>
    <dbReference type="NCBI Taxonomy" id="6339"/>
    <lineage>
        <taxon>Eukaryota</taxon>
        <taxon>Metazoa</taxon>
        <taxon>Ecdysozoa</taxon>
        <taxon>Nematoda</taxon>
        <taxon>Chromadorea</taxon>
        <taxon>Rhabditida</taxon>
        <taxon>Rhabditina</taxon>
        <taxon>Rhabditomorpha</taxon>
        <taxon>Strongyloidea</taxon>
        <taxon>Heligmosomidae</taxon>
        <taxon>Heligmosomoides</taxon>
    </lineage>
</organism>
<keyword evidence="2" id="KW-1185">Reference proteome</keyword>
<proteinExistence type="predicted"/>
<dbReference type="WBParaSite" id="HPBE_0000309801-mRNA-1">
    <property type="protein sequence ID" value="HPBE_0000309801-mRNA-1"/>
    <property type="gene ID" value="HPBE_0000309801"/>
</dbReference>